<feature type="transmembrane region" description="Helical" evidence="19">
    <location>
        <begin position="209"/>
        <end position="227"/>
    </location>
</feature>
<evidence type="ECO:0000313" key="21">
    <source>
        <dbReference type="Proteomes" id="UP000460298"/>
    </source>
</evidence>
<evidence type="ECO:0000256" key="6">
    <source>
        <dbReference type="ARBA" id="ARBA00015850"/>
    </source>
</evidence>
<comment type="similarity">
    <text evidence="4 19">Belongs to the CobS family.</text>
</comment>
<dbReference type="UniPathway" id="UPA00148">
    <property type="reaction ID" value="UER00238"/>
</dbReference>
<evidence type="ECO:0000256" key="19">
    <source>
        <dbReference type="HAMAP-Rule" id="MF_00719"/>
    </source>
</evidence>
<dbReference type="InterPro" id="IPR003805">
    <property type="entry name" value="CobS"/>
</dbReference>
<proteinExistence type="inferred from homology"/>
<dbReference type="EC" id="2.7.8.26" evidence="5 19"/>
<evidence type="ECO:0000256" key="16">
    <source>
        <dbReference type="ARBA" id="ARBA00032853"/>
    </source>
</evidence>
<evidence type="ECO:0000256" key="5">
    <source>
        <dbReference type="ARBA" id="ARBA00013200"/>
    </source>
</evidence>
<evidence type="ECO:0000256" key="18">
    <source>
        <dbReference type="ARBA" id="ARBA00049504"/>
    </source>
</evidence>
<comment type="cofactor">
    <cofactor evidence="1 19">
        <name>Mg(2+)</name>
        <dbReference type="ChEBI" id="CHEBI:18420"/>
    </cofactor>
</comment>
<keyword evidence="13 19" id="KW-0472">Membrane</keyword>
<evidence type="ECO:0000256" key="2">
    <source>
        <dbReference type="ARBA" id="ARBA00004651"/>
    </source>
</evidence>
<name>A0A833LY34_9LEPT</name>
<evidence type="ECO:0000256" key="9">
    <source>
        <dbReference type="ARBA" id="ARBA00022679"/>
    </source>
</evidence>
<evidence type="ECO:0000256" key="15">
    <source>
        <dbReference type="ARBA" id="ARBA00032605"/>
    </source>
</evidence>
<dbReference type="Proteomes" id="UP000460298">
    <property type="component" value="Unassembled WGS sequence"/>
</dbReference>
<feature type="transmembrane region" description="Helical" evidence="19">
    <location>
        <begin position="137"/>
        <end position="162"/>
    </location>
</feature>
<dbReference type="AlphaFoldDB" id="A0A833LY34"/>
<evidence type="ECO:0000256" key="8">
    <source>
        <dbReference type="ARBA" id="ARBA00022573"/>
    </source>
</evidence>
<keyword evidence="8 19" id="KW-0169">Cobalamin biosynthesis</keyword>
<feature type="transmembrane region" description="Helical" evidence="19">
    <location>
        <begin position="38"/>
        <end position="63"/>
    </location>
</feature>
<feature type="transmembrane region" description="Helical" evidence="19">
    <location>
        <begin position="183"/>
        <end position="203"/>
    </location>
</feature>
<comment type="catalytic activity">
    <reaction evidence="18 19">
        <text>alpha-ribazole 5'-phosphate + adenosylcob(III)inamide-GDP = adenosylcob(III)alamin 5'-phosphate + GMP + H(+)</text>
        <dbReference type="Rhea" id="RHEA:23560"/>
        <dbReference type="ChEBI" id="CHEBI:15378"/>
        <dbReference type="ChEBI" id="CHEBI:57918"/>
        <dbReference type="ChEBI" id="CHEBI:58115"/>
        <dbReference type="ChEBI" id="CHEBI:60487"/>
        <dbReference type="ChEBI" id="CHEBI:60493"/>
        <dbReference type="EC" id="2.7.8.26"/>
    </reaction>
</comment>
<dbReference type="PANTHER" id="PTHR34148">
    <property type="entry name" value="ADENOSYLCOBINAMIDE-GDP RIBAZOLETRANSFERASE"/>
    <property type="match status" value="1"/>
</dbReference>
<reference evidence="20 21" key="1">
    <citation type="submission" date="2019-10" db="EMBL/GenBank/DDBJ databases">
        <title>Extracellular Electron Transfer in a Candidatus Methanoperedens spp. Enrichment Culture.</title>
        <authorList>
            <person name="Berger S."/>
            <person name="Rangel Shaw D."/>
            <person name="Berben T."/>
            <person name="In 'T Zandt M."/>
            <person name="Frank J."/>
            <person name="Reimann J."/>
            <person name="Jetten M.S.M."/>
            <person name="Welte C.U."/>
        </authorList>
    </citation>
    <scope>NUCLEOTIDE SEQUENCE [LARGE SCALE GENOMIC DNA]</scope>
    <source>
        <strain evidence="20">SB12</strain>
    </source>
</reference>
<keyword evidence="12 19" id="KW-1133">Transmembrane helix</keyword>
<evidence type="ECO:0000256" key="10">
    <source>
        <dbReference type="ARBA" id="ARBA00022692"/>
    </source>
</evidence>
<evidence type="ECO:0000256" key="12">
    <source>
        <dbReference type="ARBA" id="ARBA00022989"/>
    </source>
</evidence>
<comment type="caution">
    <text evidence="20">The sequence shown here is derived from an EMBL/GenBank/DDBJ whole genome shotgun (WGS) entry which is preliminary data.</text>
</comment>
<evidence type="ECO:0000256" key="11">
    <source>
        <dbReference type="ARBA" id="ARBA00022842"/>
    </source>
</evidence>
<evidence type="ECO:0000256" key="4">
    <source>
        <dbReference type="ARBA" id="ARBA00010561"/>
    </source>
</evidence>
<evidence type="ECO:0000256" key="7">
    <source>
        <dbReference type="ARBA" id="ARBA00022475"/>
    </source>
</evidence>
<dbReference type="Pfam" id="PF02654">
    <property type="entry name" value="CobS"/>
    <property type="match status" value="1"/>
</dbReference>
<sequence length="260" mass="26568">MPALPSFTAPLMAAVRFLTILPLRRGAEFDGMHFQSGLLYFPVVGLGIGAAALVAAVGLGWFLPPSLTAFFGVVMLAAVSGCLHLDGLADSADGLLSSRPKADKLTIMRDSRIGAMGVVALVFVLLGKYAALSSASAAGMGLLLLLMPLAGRCAIVLSMALLPYARPEGGLGALFYSPDTRKAAMVAIAAWLIAVMILVPLAGFGGTTMLAALLVPAVTVLLFTAWCRNSLGGATGDTLGAVCELSELMTAVGLSVLTNS</sequence>
<dbReference type="GO" id="GO:0051073">
    <property type="term" value="F:adenosylcobinamide-GDP ribazoletransferase activity"/>
    <property type="evidence" value="ECO:0007669"/>
    <property type="project" value="UniProtKB-UniRule"/>
</dbReference>
<feature type="transmembrane region" description="Helical" evidence="19">
    <location>
        <begin position="69"/>
        <end position="92"/>
    </location>
</feature>
<keyword evidence="10 19" id="KW-0812">Transmembrane</keyword>
<comment type="function">
    <text evidence="14 19">Joins adenosylcobinamide-GDP and alpha-ribazole to generate adenosylcobalamin (Ado-cobalamin). Also synthesizes adenosylcobalamin 5'-phosphate from adenosylcobinamide-GDP and alpha-ribazole 5'-phosphate.</text>
</comment>
<evidence type="ECO:0000256" key="17">
    <source>
        <dbReference type="ARBA" id="ARBA00048623"/>
    </source>
</evidence>
<keyword evidence="11 19" id="KW-0460">Magnesium</keyword>
<evidence type="ECO:0000256" key="14">
    <source>
        <dbReference type="ARBA" id="ARBA00025228"/>
    </source>
</evidence>
<evidence type="ECO:0000256" key="1">
    <source>
        <dbReference type="ARBA" id="ARBA00001946"/>
    </source>
</evidence>
<dbReference type="GO" id="GO:0009236">
    <property type="term" value="P:cobalamin biosynthetic process"/>
    <property type="evidence" value="ECO:0007669"/>
    <property type="project" value="UniProtKB-UniRule"/>
</dbReference>
<keyword evidence="9 19" id="KW-0808">Transferase</keyword>
<organism evidence="20 21">
    <name type="scientific">Leptonema illini</name>
    <dbReference type="NCBI Taxonomy" id="183"/>
    <lineage>
        <taxon>Bacteria</taxon>
        <taxon>Pseudomonadati</taxon>
        <taxon>Spirochaetota</taxon>
        <taxon>Spirochaetia</taxon>
        <taxon>Leptospirales</taxon>
        <taxon>Leptospiraceae</taxon>
        <taxon>Leptonema</taxon>
    </lineage>
</organism>
<dbReference type="EMBL" id="WBUI01000067">
    <property type="protein sequence ID" value="KAB2927700.1"/>
    <property type="molecule type" value="Genomic_DNA"/>
</dbReference>
<evidence type="ECO:0000313" key="20">
    <source>
        <dbReference type="EMBL" id="KAB2927700.1"/>
    </source>
</evidence>
<dbReference type="HAMAP" id="MF_00719">
    <property type="entry name" value="CobS"/>
    <property type="match status" value="1"/>
</dbReference>
<comment type="subcellular location">
    <subcellularLocation>
        <location evidence="2 19">Cell membrane</location>
        <topology evidence="2 19">Multi-pass membrane protein</topology>
    </subcellularLocation>
</comment>
<gene>
    <name evidence="19 20" type="primary">cobS</name>
    <name evidence="20" type="ORF">F9K24_22495</name>
</gene>
<dbReference type="GO" id="GO:0005886">
    <property type="term" value="C:plasma membrane"/>
    <property type="evidence" value="ECO:0007669"/>
    <property type="project" value="UniProtKB-SubCell"/>
</dbReference>
<dbReference type="GO" id="GO:0008818">
    <property type="term" value="F:cobalamin 5'-phosphate synthase activity"/>
    <property type="evidence" value="ECO:0007669"/>
    <property type="project" value="UniProtKB-UniRule"/>
</dbReference>
<feature type="transmembrane region" description="Helical" evidence="19">
    <location>
        <begin position="113"/>
        <end position="131"/>
    </location>
</feature>
<comment type="pathway">
    <text evidence="3 19">Cofactor biosynthesis; adenosylcobalamin biosynthesis; adenosylcobalamin from cob(II)yrinate a,c-diamide: step 7/7.</text>
</comment>
<protein>
    <recommendedName>
        <fullName evidence="6 19">Adenosylcobinamide-GDP ribazoletransferase</fullName>
        <ecNumber evidence="5 19">2.7.8.26</ecNumber>
    </recommendedName>
    <alternativeName>
        <fullName evidence="16 19">Cobalamin synthase</fullName>
    </alternativeName>
    <alternativeName>
        <fullName evidence="15 19">Cobalamin-5'-phosphate synthase</fullName>
    </alternativeName>
</protein>
<accession>A0A833LY34</accession>
<keyword evidence="7 19" id="KW-1003">Cell membrane</keyword>
<evidence type="ECO:0000256" key="3">
    <source>
        <dbReference type="ARBA" id="ARBA00004663"/>
    </source>
</evidence>
<dbReference type="PANTHER" id="PTHR34148:SF1">
    <property type="entry name" value="ADENOSYLCOBINAMIDE-GDP RIBAZOLETRANSFERASE"/>
    <property type="match status" value="1"/>
</dbReference>
<comment type="catalytic activity">
    <reaction evidence="17 19">
        <text>alpha-ribazole + adenosylcob(III)inamide-GDP = adenosylcob(III)alamin + GMP + H(+)</text>
        <dbReference type="Rhea" id="RHEA:16049"/>
        <dbReference type="ChEBI" id="CHEBI:10329"/>
        <dbReference type="ChEBI" id="CHEBI:15378"/>
        <dbReference type="ChEBI" id="CHEBI:18408"/>
        <dbReference type="ChEBI" id="CHEBI:58115"/>
        <dbReference type="ChEBI" id="CHEBI:60487"/>
        <dbReference type="EC" id="2.7.8.26"/>
    </reaction>
</comment>
<evidence type="ECO:0000256" key="13">
    <source>
        <dbReference type="ARBA" id="ARBA00023136"/>
    </source>
</evidence>
<dbReference type="NCBIfam" id="TIGR00317">
    <property type="entry name" value="cobS"/>
    <property type="match status" value="1"/>
</dbReference>